<dbReference type="Proteomes" id="UP001201262">
    <property type="component" value="Unassembled WGS sequence"/>
</dbReference>
<dbReference type="Gene3D" id="3.40.50.720">
    <property type="entry name" value="NAD(P)-binding Rossmann-like Domain"/>
    <property type="match status" value="1"/>
</dbReference>
<gene>
    <name evidence="2" type="ORF">BGW36DRAFT_407202</name>
</gene>
<dbReference type="Pfam" id="PF05368">
    <property type="entry name" value="NmrA"/>
    <property type="match status" value="1"/>
</dbReference>
<sequence>MYAIHAPSLIRVHGQPPLCIVSKHHPGYSQAVGQRSEARRRKISRTVLVACYTAYEIISTGWDRPQSGLFQGLDEKFIKTSPLSRVYTEVWLSAYYQNYLHLPQEAPGLFALIYPVDPDTKMPFTSVQDLGRLVLKIAHDPSPFQSKTISLVSEFTTPVDQLRAWEKGEFWLPDSVPITRGVQTRFESLSLQDFQRRLEKVHGFDPKFALTMAENMAIYQDNPNMWVDGSGIKMSDIFSDLVTWETY</sequence>
<organism evidence="2 3">
    <name type="scientific">Talaromyces proteolyticus</name>
    <dbReference type="NCBI Taxonomy" id="1131652"/>
    <lineage>
        <taxon>Eukaryota</taxon>
        <taxon>Fungi</taxon>
        <taxon>Dikarya</taxon>
        <taxon>Ascomycota</taxon>
        <taxon>Pezizomycotina</taxon>
        <taxon>Eurotiomycetes</taxon>
        <taxon>Eurotiomycetidae</taxon>
        <taxon>Eurotiales</taxon>
        <taxon>Trichocomaceae</taxon>
        <taxon>Talaromyces</taxon>
        <taxon>Talaromyces sect. Bacilispori</taxon>
    </lineage>
</organism>
<comment type="caution">
    <text evidence="2">The sequence shown here is derived from an EMBL/GenBank/DDBJ whole genome shotgun (WGS) entry which is preliminary data.</text>
</comment>
<dbReference type="EMBL" id="JAJTJA010000006">
    <property type="protein sequence ID" value="KAH8697115.1"/>
    <property type="molecule type" value="Genomic_DNA"/>
</dbReference>
<proteinExistence type="predicted"/>
<feature type="domain" description="NmrA-like" evidence="1">
    <location>
        <begin position="80"/>
        <end position="225"/>
    </location>
</feature>
<evidence type="ECO:0000313" key="2">
    <source>
        <dbReference type="EMBL" id="KAH8697115.1"/>
    </source>
</evidence>
<reference evidence="2" key="1">
    <citation type="submission" date="2021-12" db="EMBL/GenBank/DDBJ databases">
        <title>Convergent genome expansion in fungi linked to evolution of root-endophyte symbiosis.</title>
        <authorList>
            <consortium name="DOE Joint Genome Institute"/>
            <person name="Ke Y.-H."/>
            <person name="Bonito G."/>
            <person name="Liao H.-L."/>
            <person name="Looney B."/>
            <person name="Rojas-Flechas A."/>
            <person name="Nash J."/>
            <person name="Hameed K."/>
            <person name="Schadt C."/>
            <person name="Martin F."/>
            <person name="Crous P.W."/>
            <person name="Miettinen O."/>
            <person name="Magnuson J.K."/>
            <person name="Labbe J."/>
            <person name="Jacobson D."/>
            <person name="Doktycz M.J."/>
            <person name="Veneault-Fourrey C."/>
            <person name="Kuo A."/>
            <person name="Mondo S."/>
            <person name="Calhoun S."/>
            <person name="Riley R."/>
            <person name="Ohm R."/>
            <person name="LaButti K."/>
            <person name="Andreopoulos B."/>
            <person name="Pangilinan J."/>
            <person name="Nolan M."/>
            <person name="Tritt A."/>
            <person name="Clum A."/>
            <person name="Lipzen A."/>
            <person name="Daum C."/>
            <person name="Barry K."/>
            <person name="Grigoriev I.V."/>
            <person name="Vilgalys R."/>
        </authorList>
    </citation>
    <scope>NUCLEOTIDE SEQUENCE</scope>
    <source>
        <strain evidence="2">PMI_201</strain>
    </source>
</reference>
<evidence type="ECO:0000313" key="3">
    <source>
        <dbReference type="Proteomes" id="UP001201262"/>
    </source>
</evidence>
<evidence type="ECO:0000259" key="1">
    <source>
        <dbReference type="Pfam" id="PF05368"/>
    </source>
</evidence>
<protein>
    <recommendedName>
        <fullName evidence="1">NmrA-like domain-containing protein</fullName>
    </recommendedName>
</protein>
<dbReference type="InterPro" id="IPR008030">
    <property type="entry name" value="NmrA-like"/>
</dbReference>
<dbReference type="GeneID" id="70249316"/>
<dbReference type="InterPro" id="IPR036291">
    <property type="entry name" value="NAD(P)-bd_dom_sf"/>
</dbReference>
<keyword evidence="3" id="KW-1185">Reference proteome</keyword>
<accession>A0AAD4KQH8</accession>
<dbReference type="AlphaFoldDB" id="A0AAD4KQH8"/>
<dbReference type="RefSeq" id="XP_046071816.1">
    <property type="nucleotide sequence ID" value="XM_046219029.1"/>
</dbReference>
<name>A0AAD4KQH8_9EURO</name>
<dbReference type="SUPFAM" id="SSF51735">
    <property type="entry name" value="NAD(P)-binding Rossmann-fold domains"/>
    <property type="match status" value="1"/>
</dbReference>